<proteinExistence type="predicted"/>
<evidence type="ECO:0008006" key="3">
    <source>
        <dbReference type="Google" id="ProtNLM"/>
    </source>
</evidence>
<dbReference type="Proteomes" id="UP001500630">
    <property type="component" value="Unassembled WGS sequence"/>
</dbReference>
<gene>
    <name evidence="1" type="ORF">GCM10022419_119220</name>
</gene>
<organism evidence="1 2">
    <name type="scientific">Nonomuraea rosea</name>
    <dbReference type="NCBI Taxonomy" id="638574"/>
    <lineage>
        <taxon>Bacteria</taxon>
        <taxon>Bacillati</taxon>
        <taxon>Actinomycetota</taxon>
        <taxon>Actinomycetes</taxon>
        <taxon>Streptosporangiales</taxon>
        <taxon>Streptosporangiaceae</taxon>
        <taxon>Nonomuraea</taxon>
    </lineage>
</organism>
<comment type="caution">
    <text evidence="1">The sequence shown here is derived from an EMBL/GenBank/DDBJ whole genome shotgun (WGS) entry which is preliminary data.</text>
</comment>
<sequence length="388" mass="42899">MTAWDEIRDLIDLGDAEKLVDRLIALDTGERKAVAAELRDHIPVLRDHAERKQSLWEDDDWVELPTQPWERWRELMRLAGAGTLGPITAVASWLNRRDLMTSHRYLPGADFGDPDPMIRLVSHRPAAWQANLAVRLATRLRRPRDPGTPLALALLRHTGVEPPQHDPLVAAWVSSGAATHSDPLWPALLPRIFEAEGVGRVLQHERVTHHTGWLRKLAKWGDRQVLLDGCVRRFLRGGTAQDLRFFVRLHEVLAPSDAEAAPYLRDYLSLLPSAPGPVAQLALHHLRRLAVPDSADALADALSGLLFRAEVTLVRAGLTWLDQLVRESPALADDLAPALATAFAHESYDVQGRAAQLALKHRKHLTARGSAPITAALPALPSALAARL</sequence>
<reference evidence="2" key="1">
    <citation type="journal article" date="2019" name="Int. J. Syst. Evol. Microbiol.">
        <title>The Global Catalogue of Microorganisms (GCM) 10K type strain sequencing project: providing services to taxonomists for standard genome sequencing and annotation.</title>
        <authorList>
            <consortium name="The Broad Institute Genomics Platform"/>
            <consortium name="The Broad Institute Genome Sequencing Center for Infectious Disease"/>
            <person name="Wu L."/>
            <person name="Ma J."/>
        </authorList>
    </citation>
    <scope>NUCLEOTIDE SEQUENCE [LARGE SCALE GENOMIC DNA]</scope>
    <source>
        <strain evidence="2">JCM 17326</strain>
    </source>
</reference>
<dbReference type="RefSeq" id="WP_345576711.1">
    <property type="nucleotide sequence ID" value="NZ_BAABDQ010000051.1"/>
</dbReference>
<accession>A0ABP6ZPF6</accession>
<evidence type="ECO:0000313" key="2">
    <source>
        <dbReference type="Proteomes" id="UP001500630"/>
    </source>
</evidence>
<evidence type="ECO:0000313" key="1">
    <source>
        <dbReference type="EMBL" id="GAA3614233.1"/>
    </source>
</evidence>
<dbReference type="EMBL" id="BAABDQ010000051">
    <property type="protein sequence ID" value="GAA3614233.1"/>
    <property type="molecule type" value="Genomic_DNA"/>
</dbReference>
<protein>
    <recommendedName>
        <fullName evidence="3">HEAT repeat domain-containing protein</fullName>
    </recommendedName>
</protein>
<name>A0ABP6ZPF6_9ACTN</name>
<keyword evidence="2" id="KW-1185">Reference proteome</keyword>